<name>A0A842HPZ0_9BURK</name>
<feature type="domain" description="MHYT" evidence="4">
    <location>
        <begin position="6"/>
        <end position="199"/>
    </location>
</feature>
<comment type="caution">
    <text evidence="5">The sequence shown here is derived from an EMBL/GenBank/DDBJ whole genome shotgun (WGS) entry which is preliminary data.</text>
</comment>
<dbReference type="Pfam" id="PF03707">
    <property type="entry name" value="MHYT"/>
    <property type="match status" value="3"/>
</dbReference>
<dbReference type="Gene3D" id="3.20.20.450">
    <property type="entry name" value="EAL domain"/>
    <property type="match status" value="1"/>
</dbReference>
<dbReference type="AlphaFoldDB" id="A0A842HPZ0"/>
<dbReference type="PROSITE" id="PS50883">
    <property type="entry name" value="EAL"/>
    <property type="match status" value="1"/>
</dbReference>
<dbReference type="FunFam" id="3.20.20.450:FF:000001">
    <property type="entry name" value="Cyclic di-GMP phosphodiesterase yahA"/>
    <property type="match status" value="1"/>
</dbReference>
<protein>
    <submittedName>
        <fullName evidence="5">EAL domain-containing protein</fullName>
    </submittedName>
</protein>
<dbReference type="SMART" id="SM00267">
    <property type="entry name" value="GGDEF"/>
    <property type="match status" value="1"/>
</dbReference>
<dbReference type="InterPro" id="IPR052155">
    <property type="entry name" value="Biofilm_reg_signaling"/>
</dbReference>
<keyword evidence="1" id="KW-0472">Membrane</keyword>
<evidence type="ECO:0000313" key="6">
    <source>
        <dbReference type="Proteomes" id="UP000545386"/>
    </source>
</evidence>
<dbReference type="PANTHER" id="PTHR44757:SF2">
    <property type="entry name" value="BIOFILM ARCHITECTURE MAINTENANCE PROTEIN MBAA"/>
    <property type="match status" value="1"/>
</dbReference>
<dbReference type="SUPFAM" id="SSF141868">
    <property type="entry name" value="EAL domain-like"/>
    <property type="match status" value="1"/>
</dbReference>
<evidence type="ECO:0000259" key="4">
    <source>
        <dbReference type="PROSITE" id="PS50924"/>
    </source>
</evidence>
<keyword evidence="6" id="KW-1185">Reference proteome</keyword>
<dbReference type="NCBIfam" id="TIGR00254">
    <property type="entry name" value="GGDEF"/>
    <property type="match status" value="1"/>
</dbReference>
<dbReference type="InterPro" id="IPR035919">
    <property type="entry name" value="EAL_sf"/>
</dbReference>
<feature type="domain" description="GGDEF" evidence="3">
    <location>
        <begin position="289"/>
        <end position="421"/>
    </location>
</feature>
<feature type="transmembrane region" description="Helical" evidence="1">
    <location>
        <begin position="42"/>
        <end position="65"/>
    </location>
</feature>
<dbReference type="GO" id="GO:0016020">
    <property type="term" value="C:membrane"/>
    <property type="evidence" value="ECO:0007669"/>
    <property type="project" value="UniProtKB-UniRule"/>
</dbReference>
<dbReference type="CDD" id="cd01948">
    <property type="entry name" value="EAL"/>
    <property type="match status" value="1"/>
</dbReference>
<dbReference type="InterPro" id="IPR029787">
    <property type="entry name" value="Nucleotide_cyclase"/>
</dbReference>
<organism evidence="5 6">
    <name type="scientific">Pusillimonas minor</name>
    <dbReference type="NCBI Taxonomy" id="2697024"/>
    <lineage>
        <taxon>Bacteria</taxon>
        <taxon>Pseudomonadati</taxon>
        <taxon>Pseudomonadota</taxon>
        <taxon>Betaproteobacteria</taxon>
        <taxon>Burkholderiales</taxon>
        <taxon>Alcaligenaceae</taxon>
        <taxon>Pusillimonas</taxon>
    </lineage>
</organism>
<feature type="transmembrane region" description="Helical" evidence="1">
    <location>
        <begin position="175"/>
        <end position="196"/>
    </location>
</feature>
<proteinExistence type="predicted"/>
<gene>
    <name evidence="5" type="ORF">GTU67_08370</name>
</gene>
<dbReference type="CDD" id="cd01949">
    <property type="entry name" value="GGDEF"/>
    <property type="match status" value="1"/>
</dbReference>
<dbReference type="InterPro" id="IPR001633">
    <property type="entry name" value="EAL_dom"/>
</dbReference>
<evidence type="ECO:0000259" key="3">
    <source>
        <dbReference type="PROSITE" id="PS50887"/>
    </source>
</evidence>
<keyword evidence="1" id="KW-0812">Transmembrane</keyword>
<keyword evidence="1" id="KW-1133">Transmembrane helix</keyword>
<dbReference type="RefSeq" id="WP_185779637.1">
    <property type="nucleotide sequence ID" value="NZ_JACJUU010000005.1"/>
</dbReference>
<dbReference type="InterPro" id="IPR000160">
    <property type="entry name" value="GGDEF_dom"/>
</dbReference>
<dbReference type="Pfam" id="PF00563">
    <property type="entry name" value="EAL"/>
    <property type="match status" value="1"/>
</dbReference>
<dbReference type="Pfam" id="PF00990">
    <property type="entry name" value="GGDEF"/>
    <property type="match status" value="1"/>
</dbReference>
<feature type="transmembrane region" description="Helical" evidence="1">
    <location>
        <begin position="6"/>
        <end position="30"/>
    </location>
</feature>
<dbReference type="Proteomes" id="UP000545386">
    <property type="component" value="Unassembled WGS sequence"/>
</dbReference>
<dbReference type="InterPro" id="IPR005330">
    <property type="entry name" value="MHYT_dom"/>
</dbReference>
<dbReference type="SMART" id="SM00052">
    <property type="entry name" value="EAL"/>
    <property type="match status" value="1"/>
</dbReference>
<dbReference type="Gene3D" id="3.30.70.270">
    <property type="match status" value="1"/>
</dbReference>
<evidence type="ECO:0000259" key="2">
    <source>
        <dbReference type="PROSITE" id="PS50883"/>
    </source>
</evidence>
<dbReference type="PROSITE" id="PS50924">
    <property type="entry name" value="MHYT"/>
    <property type="match status" value="1"/>
</dbReference>
<dbReference type="SUPFAM" id="SSF55073">
    <property type="entry name" value="Nucleotide cyclase"/>
    <property type="match status" value="1"/>
</dbReference>
<dbReference type="EMBL" id="JACJUU010000005">
    <property type="protein sequence ID" value="MBC2769924.1"/>
    <property type="molecule type" value="Genomic_DNA"/>
</dbReference>
<reference evidence="5 6" key="1">
    <citation type="submission" date="2020-08" db="EMBL/GenBank/DDBJ databases">
        <title>Paraeoetvoesia sp. YC-7-48 draft genome sequence.</title>
        <authorList>
            <person name="Yao L."/>
        </authorList>
    </citation>
    <scope>NUCLEOTIDE SEQUENCE [LARGE SCALE GENOMIC DNA]</scope>
    <source>
        <strain evidence="6">YC-7-48</strain>
    </source>
</reference>
<feature type="domain" description="EAL" evidence="2">
    <location>
        <begin position="430"/>
        <end position="684"/>
    </location>
</feature>
<accession>A0A842HPZ0</accession>
<evidence type="ECO:0000313" key="5">
    <source>
        <dbReference type="EMBL" id="MBC2769924.1"/>
    </source>
</evidence>
<dbReference type="PANTHER" id="PTHR44757">
    <property type="entry name" value="DIGUANYLATE CYCLASE DGCP"/>
    <property type="match status" value="1"/>
</dbReference>
<feature type="transmembrane region" description="Helical" evidence="1">
    <location>
        <begin position="141"/>
        <end position="163"/>
    </location>
</feature>
<feature type="transmembrane region" description="Helical" evidence="1">
    <location>
        <begin position="216"/>
        <end position="237"/>
    </location>
</feature>
<feature type="transmembrane region" description="Helical" evidence="1">
    <location>
        <begin position="107"/>
        <end position="129"/>
    </location>
</feature>
<sequence length="691" mass="75095">MLVSSYNFSLVLWSLFVAVLAAYTALDMAARVASARGAQAGGWLVGGALAMGLGIWAMHFVGMLAFSLPIPVGYDPLLTALSLLLAIVASGFALWIVCRPSLPLPRLLVGGLFLGAGIAGMHYLGMAAMHMHPAIQYHPGWFVASLLIAYGASVAALWAAFKLRGDGRKVWLQRVGAAAIMGMAIAGMHYVGMAAAQFPAHVQSAAGVSGFNTQGLAGMTIVITVIVLGGALLVSLFDMRAQSQTHSLSQATRELKYLALHDSLTGLPNRTLLEDRIDRALVNVRRDGGRFALLMMDLDGFRVVNDAYGHHVGDRLLLEVARRVQSHIRGQDTLARLAGDEFVLLMEIVEPADAATQAHKVLSFIKKPFHVAGQEIHVSASVGITLCPDDGNERHDLLAQADAARHHAKNAGRNTYSFFEASMHANVQQQLSLLQDFRKALENNELSLAYQPKLHVASGKISGAEALLRWWHDEHGQVAPDRFIPLAERTGLIVPIGEWVLDRACRQVREWQDDGWVEASVAVNLSPMQFRHSGLVATVRTLLNRYGLKPQSLTLEITESTAMHDTESSIVILQRLCDLGVRIAIDDFGTGYSSLLYLKRLPVDELKIDRGFVRDLAPETEDRAIVGAVAALAQTLGLEVVAEGVETQTQFEVLSQLGCDYLQGYLLGRPMAPDALLDRVMKPSDFPDTYP</sequence>
<dbReference type="InterPro" id="IPR043128">
    <property type="entry name" value="Rev_trsase/Diguanyl_cyclase"/>
</dbReference>
<dbReference type="PROSITE" id="PS50887">
    <property type="entry name" value="GGDEF"/>
    <property type="match status" value="1"/>
</dbReference>
<feature type="transmembrane region" description="Helical" evidence="1">
    <location>
        <begin position="77"/>
        <end position="98"/>
    </location>
</feature>
<evidence type="ECO:0000256" key="1">
    <source>
        <dbReference type="PROSITE-ProRule" id="PRU00244"/>
    </source>
</evidence>